<keyword evidence="5 7" id="KW-0472">Membrane</keyword>
<accession>A0A498IM79</accession>
<dbReference type="GO" id="GO:0032979">
    <property type="term" value="P:protein insertion into mitochondrial inner membrane from matrix"/>
    <property type="evidence" value="ECO:0007669"/>
    <property type="project" value="TreeGrafter"/>
</dbReference>
<dbReference type="InterPro" id="IPR011990">
    <property type="entry name" value="TPR-like_helical_dom_sf"/>
</dbReference>
<evidence type="ECO:0000256" key="3">
    <source>
        <dbReference type="ARBA" id="ARBA00022692"/>
    </source>
</evidence>
<dbReference type="EMBL" id="RDQH01000338">
    <property type="protein sequence ID" value="RXH82561.1"/>
    <property type="molecule type" value="Genomic_DNA"/>
</dbReference>
<evidence type="ECO:0000313" key="8">
    <source>
        <dbReference type="EMBL" id="RXH82561.1"/>
    </source>
</evidence>
<feature type="transmembrane region" description="Helical" evidence="7">
    <location>
        <begin position="124"/>
        <end position="147"/>
    </location>
</feature>
<dbReference type="PANTHER" id="PTHR12428:SF65">
    <property type="entry name" value="CYTOCHROME C OXIDASE ASSEMBLY PROTEIN COX18, MITOCHONDRIAL"/>
    <property type="match status" value="1"/>
</dbReference>
<keyword evidence="9" id="KW-1185">Reference proteome</keyword>
<dbReference type="SUPFAM" id="SSF48452">
    <property type="entry name" value="TPR-like"/>
    <property type="match status" value="1"/>
</dbReference>
<dbReference type="InterPro" id="IPR001708">
    <property type="entry name" value="YidC/ALB3/OXA1/COX18"/>
</dbReference>
<proteinExistence type="inferred from homology"/>
<evidence type="ECO:0000256" key="7">
    <source>
        <dbReference type="SAM" id="Phobius"/>
    </source>
</evidence>
<name>A0A498IM79_MALDO</name>
<dbReference type="Gene3D" id="1.25.40.10">
    <property type="entry name" value="Tetratricopeptide repeat domain"/>
    <property type="match status" value="1"/>
</dbReference>
<dbReference type="Proteomes" id="UP000290289">
    <property type="component" value="Chromosome 12"/>
</dbReference>
<feature type="transmembrane region" description="Helical" evidence="7">
    <location>
        <begin position="194"/>
        <end position="212"/>
    </location>
</feature>
<dbReference type="GO" id="GO:0032977">
    <property type="term" value="F:membrane insertase activity"/>
    <property type="evidence" value="ECO:0007669"/>
    <property type="project" value="InterPro"/>
</dbReference>
<dbReference type="SMART" id="SM00028">
    <property type="entry name" value="TPR"/>
    <property type="match status" value="3"/>
</dbReference>
<dbReference type="InterPro" id="IPR019734">
    <property type="entry name" value="TPR_rpt"/>
</dbReference>
<evidence type="ECO:0000256" key="4">
    <source>
        <dbReference type="ARBA" id="ARBA00022989"/>
    </source>
</evidence>
<evidence type="ECO:0000256" key="1">
    <source>
        <dbReference type="ARBA" id="ARBA00004141"/>
    </source>
</evidence>
<evidence type="ECO:0000256" key="5">
    <source>
        <dbReference type="ARBA" id="ARBA00023136"/>
    </source>
</evidence>
<dbReference type="PANTHER" id="PTHR12428">
    <property type="entry name" value="OXA1"/>
    <property type="match status" value="1"/>
</dbReference>
<sequence length="558" mass="61745">MATSSKLSSHLRRIRPSAFNFLPTLSHARQFHVLTNTNPKDHSRHSPPRNSHALAQSLAFSHSRFISTSSSDDSDFDQLGFSAVDPAATQSELLSLGCFSGEDSVLPVRVLISVLDGFHDLTGLPWWIVIGSSTLAMRISLLPLLIVQLQKLKRIGELFPKLPPPMPPLFSGKSYINQISLFQKERKAIGCPSMLWFLAFFSVQVPCFLLWLNTIRTMSLGNHHGFDCGGALWFSNLTELPRGVLGSIFPFLIAGLHYANVQISFKNSSVGKSSGLLDILANYYKRYLDVMTFPILFITYCVPQGSLVYWATNSSLSLIQQLALKDPALRAKLGLPDKDAPTVTPNPEEAGTPDISPLASPTKWKKINLQNLSPKQLLNLSIQVLSKGDKEGALPVLKLALEKDPEYVRALVVMGQTLLQKSLHAEAIEYFERAITKLLSAGQPTGGEDIDLLILASQWTGVAYIRQGKSAEGIVHLERVAQLEEPDEPSIKAHYFDGLLLLSSALSNEGRKPEALKYLRLAAAYNPTYNELLEQYEKENEEDGSFVSDLAGSRRRDY</sequence>
<organism evidence="8 9">
    <name type="scientific">Malus domestica</name>
    <name type="common">Apple</name>
    <name type="synonym">Pyrus malus</name>
    <dbReference type="NCBI Taxonomy" id="3750"/>
    <lineage>
        <taxon>Eukaryota</taxon>
        <taxon>Viridiplantae</taxon>
        <taxon>Streptophyta</taxon>
        <taxon>Embryophyta</taxon>
        <taxon>Tracheophyta</taxon>
        <taxon>Spermatophyta</taxon>
        <taxon>Magnoliopsida</taxon>
        <taxon>eudicotyledons</taxon>
        <taxon>Gunneridae</taxon>
        <taxon>Pentapetalae</taxon>
        <taxon>rosids</taxon>
        <taxon>fabids</taxon>
        <taxon>Rosales</taxon>
        <taxon>Rosaceae</taxon>
        <taxon>Amygdaloideae</taxon>
        <taxon>Maleae</taxon>
        <taxon>Malus</taxon>
    </lineage>
</organism>
<comment type="caution">
    <text evidence="8">The sequence shown here is derived from an EMBL/GenBank/DDBJ whole genome shotgun (WGS) entry which is preliminary data.</text>
</comment>
<keyword evidence="4 7" id="KW-1133">Transmembrane helix</keyword>
<dbReference type="SMR" id="A0A498IM79"/>
<feature type="region of interest" description="Disordered" evidence="6">
    <location>
        <begin position="335"/>
        <end position="359"/>
    </location>
</feature>
<gene>
    <name evidence="8" type="ORF">DVH24_036902</name>
</gene>
<evidence type="ECO:0000313" key="9">
    <source>
        <dbReference type="Proteomes" id="UP000290289"/>
    </source>
</evidence>
<feature type="transmembrane region" description="Helical" evidence="7">
    <location>
        <begin position="290"/>
        <end position="311"/>
    </location>
</feature>
<dbReference type="STRING" id="3750.A0A498IM79"/>
<evidence type="ECO:0000256" key="6">
    <source>
        <dbReference type="SAM" id="MobiDB-lite"/>
    </source>
</evidence>
<comment type="similarity">
    <text evidence="2">Belongs to the OXA1/ALB3/YidC (TC 2.A.9.2) family.</text>
</comment>
<evidence type="ECO:0000256" key="2">
    <source>
        <dbReference type="ARBA" id="ARBA00010583"/>
    </source>
</evidence>
<dbReference type="Gramene" id="mRNA:MD12G0216600">
    <property type="protein sequence ID" value="mRNA:MD12G0216600"/>
    <property type="gene ID" value="MD12G0216600"/>
</dbReference>
<reference evidence="8 9" key="1">
    <citation type="submission" date="2018-10" db="EMBL/GenBank/DDBJ databases">
        <title>A high-quality apple genome assembly.</title>
        <authorList>
            <person name="Hu J."/>
        </authorList>
    </citation>
    <scope>NUCLEOTIDE SEQUENCE [LARGE SCALE GENOMIC DNA]</scope>
    <source>
        <strain evidence="9">cv. HFTH1</strain>
        <tissue evidence="8">Young leaf</tissue>
    </source>
</reference>
<feature type="transmembrane region" description="Helical" evidence="7">
    <location>
        <begin position="240"/>
        <end position="259"/>
    </location>
</feature>
<protein>
    <recommendedName>
        <fullName evidence="10">ALBINO3-like protein 2, chloroplastic</fullName>
    </recommendedName>
</protein>
<keyword evidence="3 7" id="KW-0812">Transmembrane</keyword>
<dbReference type="AlphaFoldDB" id="A0A498IM79"/>
<dbReference type="GO" id="GO:0005743">
    <property type="term" value="C:mitochondrial inner membrane"/>
    <property type="evidence" value="ECO:0007669"/>
    <property type="project" value="TreeGrafter"/>
</dbReference>
<dbReference type="OrthoDB" id="2148490at2759"/>
<dbReference type="Pfam" id="PF13432">
    <property type="entry name" value="TPR_16"/>
    <property type="match status" value="1"/>
</dbReference>
<comment type="subcellular location">
    <subcellularLocation>
        <location evidence="1">Membrane</location>
        <topology evidence="1">Multi-pass membrane protein</topology>
    </subcellularLocation>
</comment>
<evidence type="ECO:0008006" key="10">
    <source>
        <dbReference type="Google" id="ProtNLM"/>
    </source>
</evidence>
<dbReference type="CDD" id="cd20069">
    <property type="entry name" value="5TM_Oxa1-like"/>
    <property type="match status" value="1"/>
</dbReference>